<comment type="caution">
    <text evidence="1">The sequence shown here is derived from an EMBL/GenBank/DDBJ whole genome shotgun (WGS) entry which is preliminary data.</text>
</comment>
<evidence type="ECO:0000313" key="1">
    <source>
        <dbReference type="EMBL" id="KAJ4439422.1"/>
    </source>
</evidence>
<protein>
    <submittedName>
        <fullName evidence="1">Uncharacterized protein</fullName>
    </submittedName>
</protein>
<dbReference type="EMBL" id="JAJSOF020000017">
    <property type="protein sequence ID" value="KAJ4439422.1"/>
    <property type="molecule type" value="Genomic_DNA"/>
</dbReference>
<evidence type="ECO:0000313" key="2">
    <source>
        <dbReference type="Proteomes" id="UP001148838"/>
    </source>
</evidence>
<proteinExistence type="predicted"/>
<dbReference type="Proteomes" id="UP001148838">
    <property type="component" value="Unassembled WGS sequence"/>
</dbReference>
<organism evidence="1 2">
    <name type="scientific">Periplaneta americana</name>
    <name type="common">American cockroach</name>
    <name type="synonym">Blatta americana</name>
    <dbReference type="NCBI Taxonomy" id="6978"/>
    <lineage>
        <taxon>Eukaryota</taxon>
        <taxon>Metazoa</taxon>
        <taxon>Ecdysozoa</taxon>
        <taxon>Arthropoda</taxon>
        <taxon>Hexapoda</taxon>
        <taxon>Insecta</taxon>
        <taxon>Pterygota</taxon>
        <taxon>Neoptera</taxon>
        <taxon>Polyneoptera</taxon>
        <taxon>Dictyoptera</taxon>
        <taxon>Blattodea</taxon>
        <taxon>Blattoidea</taxon>
        <taxon>Blattidae</taxon>
        <taxon>Blattinae</taxon>
        <taxon>Periplaneta</taxon>
    </lineage>
</organism>
<accession>A0ABQ8SYX0</accession>
<name>A0ABQ8SYX0_PERAM</name>
<keyword evidence="2" id="KW-1185">Reference proteome</keyword>
<sequence length="95" mass="10546">MLAGNEFQSLGRAIVKEDEYEEVRWDDISSGRQHSLKCAKGSWCYPMCTVVQQGELESIPASSYGVQWHSPRITPAISTSSCPVITLITFPSPRV</sequence>
<reference evidence="1 2" key="1">
    <citation type="journal article" date="2022" name="Allergy">
        <title>Genome assembly and annotation of Periplaneta americana reveal a comprehensive cockroach allergen profile.</title>
        <authorList>
            <person name="Wang L."/>
            <person name="Xiong Q."/>
            <person name="Saelim N."/>
            <person name="Wang L."/>
            <person name="Nong W."/>
            <person name="Wan A.T."/>
            <person name="Shi M."/>
            <person name="Liu X."/>
            <person name="Cao Q."/>
            <person name="Hui J.H.L."/>
            <person name="Sookrung N."/>
            <person name="Leung T.F."/>
            <person name="Tungtrongchitr A."/>
            <person name="Tsui S.K.W."/>
        </authorList>
    </citation>
    <scope>NUCLEOTIDE SEQUENCE [LARGE SCALE GENOMIC DNA]</scope>
    <source>
        <strain evidence="1">PWHHKU_190912</strain>
    </source>
</reference>
<gene>
    <name evidence="1" type="ORF">ANN_07546</name>
</gene>